<dbReference type="Pfam" id="PF11742">
    <property type="entry name" value="DUF3302"/>
    <property type="match status" value="1"/>
</dbReference>
<evidence type="ECO:0000256" key="2">
    <source>
        <dbReference type="SAM" id="SignalP"/>
    </source>
</evidence>
<dbReference type="InterPro" id="IPR011223">
    <property type="entry name" value="UCP028770"/>
</dbReference>
<keyword evidence="1" id="KW-0812">Transmembrane</keyword>
<name>A0A344UMU2_9NEIS</name>
<protein>
    <recommendedName>
        <fullName evidence="5">DUF3302 domain-containing protein</fullName>
    </recommendedName>
</protein>
<keyword evidence="2" id="KW-0732">Signal</keyword>
<keyword evidence="1" id="KW-0472">Membrane</keyword>
<sequence>MLAACCGALLSQPALAMPAGMEEKVADVMVWVVVLLVPAAAIYLFWKVHVLPEVFAEKHHHPQKRAIQVLCLLSLAFGGLLWPLAWLWAFTKPTSYKAAYGTDKHDDFFLKPDGGHADTPLDLAIVDDEIMLLKEKLAGLSQKRALIVSKQAASAAPAGDREQDHA</sequence>
<feature type="transmembrane region" description="Helical" evidence="1">
    <location>
        <begin position="28"/>
        <end position="46"/>
    </location>
</feature>
<organism evidence="3 4">
    <name type="scientific">Chromobacterium phragmitis</name>
    <dbReference type="NCBI Taxonomy" id="2202141"/>
    <lineage>
        <taxon>Bacteria</taxon>
        <taxon>Pseudomonadati</taxon>
        <taxon>Pseudomonadota</taxon>
        <taxon>Betaproteobacteria</taxon>
        <taxon>Neisseriales</taxon>
        <taxon>Chromobacteriaceae</taxon>
        <taxon>Chromobacterium</taxon>
    </lineage>
</organism>
<gene>
    <name evidence="3" type="ORF">DK843_21230</name>
</gene>
<proteinExistence type="predicted"/>
<dbReference type="EMBL" id="CP029554">
    <property type="protein sequence ID" value="AXE36590.1"/>
    <property type="molecule type" value="Genomic_DNA"/>
</dbReference>
<evidence type="ECO:0000256" key="1">
    <source>
        <dbReference type="SAM" id="Phobius"/>
    </source>
</evidence>
<feature type="chain" id="PRO_5017063157" description="DUF3302 domain-containing protein" evidence="2">
    <location>
        <begin position="17"/>
        <end position="166"/>
    </location>
</feature>
<evidence type="ECO:0000313" key="3">
    <source>
        <dbReference type="EMBL" id="AXE36590.1"/>
    </source>
</evidence>
<keyword evidence="1" id="KW-1133">Transmembrane helix</keyword>
<feature type="signal peptide" evidence="2">
    <location>
        <begin position="1"/>
        <end position="16"/>
    </location>
</feature>
<reference evidence="3 4" key="1">
    <citation type="submission" date="2018-05" db="EMBL/GenBank/DDBJ databases">
        <title>Genome sequencing, assembly and analysis of the novel insecticidal bacterium, Chromobacterium phragmitis.</title>
        <authorList>
            <person name="Sparks M.E."/>
            <person name="Blackburn M.B."/>
            <person name="Gundersen-Rindal D.E."/>
        </authorList>
    </citation>
    <scope>NUCLEOTIDE SEQUENCE [LARGE SCALE GENOMIC DNA]</scope>
    <source>
        <strain evidence="3">IIBBL 274-1</strain>
    </source>
</reference>
<accession>A0A344UMU2</accession>
<evidence type="ECO:0000313" key="4">
    <source>
        <dbReference type="Proteomes" id="UP000252038"/>
    </source>
</evidence>
<dbReference type="KEGG" id="chrb:DK843_21230"/>
<evidence type="ECO:0008006" key="5">
    <source>
        <dbReference type="Google" id="ProtNLM"/>
    </source>
</evidence>
<feature type="transmembrane region" description="Helical" evidence="1">
    <location>
        <begin position="67"/>
        <end position="89"/>
    </location>
</feature>
<dbReference type="Proteomes" id="UP000252038">
    <property type="component" value="Chromosome"/>
</dbReference>
<dbReference type="AlphaFoldDB" id="A0A344UMU2"/>